<gene>
    <name evidence="1" type="ORF">BGTH12_LOCUS1728</name>
</gene>
<comment type="caution">
    <text evidence="1">The sequence shown here is derived from an EMBL/GenBank/DDBJ whole genome shotgun (WGS) entry which is preliminary data.</text>
</comment>
<organism evidence="1 2">
    <name type="scientific">Blumeria graminis f. sp. triticale</name>
    <dbReference type="NCBI Taxonomy" id="1689686"/>
    <lineage>
        <taxon>Eukaryota</taxon>
        <taxon>Fungi</taxon>
        <taxon>Dikarya</taxon>
        <taxon>Ascomycota</taxon>
        <taxon>Pezizomycotina</taxon>
        <taxon>Leotiomycetes</taxon>
        <taxon>Erysiphales</taxon>
        <taxon>Erysiphaceae</taxon>
        <taxon>Blumeria</taxon>
    </lineage>
</organism>
<sequence>MVLDRRMNDKCLTFVPFVLH</sequence>
<dbReference type="EMBL" id="CAJHIT010000003">
    <property type="protein sequence ID" value="CAD6500370.1"/>
    <property type="molecule type" value="Genomic_DNA"/>
</dbReference>
<accession>A0A9W4D312</accession>
<name>A0A9W4D312_BLUGR</name>
<protein>
    <submittedName>
        <fullName evidence="1">BgTH12-07547</fullName>
    </submittedName>
</protein>
<evidence type="ECO:0000313" key="1">
    <source>
        <dbReference type="EMBL" id="CAD6500370.1"/>
    </source>
</evidence>
<reference evidence="1" key="1">
    <citation type="submission" date="2020-10" db="EMBL/GenBank/DDBJ databases">
        <authorList>
            <person name="Muller C M."/>
        </authorList>
    </citation>
    <scope>NUCLEOTIDE SEQUENCE</scope>
    <source>
        <strain evidence="1">THUN-12</strain>
    </source>
</reference>
<proteinExistence type="predicted"/>
<evidence type="ECO:0000313" key="2">
    <source>
        <dbReference type="Proteomes" id="UP000683417"/>
    </source>
</evidence>
<dbReference type="AlphaFoldDB" id="A0A9W4D312"/>
<dbReference type="Proteomes" id="UP000683417">
    <property type="component" value="Unassembled WGS sequence"/>
</dbReference>